<proteinExistence type="predicted"/>
<dbReference type="AlphaFoldDB" id="A0A0R3S6R6"/>
<protein>
    <submittedName>
        <fullName evidence="2">Uncharacterized protein</fullName>
    </submittedName>
</protein>
<reference evidence="2" key="1">
    <citation type="submission" date="2017-02" db="UniProtKB">
        <authorList>
            <consortium name="WormBaseParasite"/>
        </authorList>
    </citation>
    <scope>IDENTIFICATION</scope>
</reference>
<evidence type="ECO:0000313" key="2">
    <source>
        <dbReference type="WBParaSite" id="EEL_0001048801-mRNA-1"/>
    </source>
</evidence>
<dbReference type="WBParaSite" id="EEL_0001048801-mRNA-1">
    <property type="protein sequence ID" value="EEL_0001048801-mRNA-1"/>
    <property type="gene ID" value="EEL_0001048801"/>
</dbReference>
<accession>A0A0R3S6R6</accession>
<organism evidence="1 2">
    <name type="scientific">Elaeophora elaphi</name>
    <dbReference type="NCBI Taxonomy" id="1147741"/>
    <lineage>
        <taxon>Eukaryota</taxon>
        <taxon>Metazoa</taxon>
        <taxon>Ecdysozoa</taxon>
        <taxon>Nematoda</taxon>
        <taxon>Chromadorea</taxon>
        <taxon>Rhabditida</taxon>
        <taxon>Spirurina</taxon>
        <taxon>Spiruromorpha</taxon>
        <taxon>Filarioidea</taxon>
        <taxon>Onchocercidae</taxon>
        <taxon>Elaeophora</taxon>
    </lineage>
</organism>
<name>A0A0R3S6R6_9BILA</name>
<evidence type="ECO:0000313" key="1">
    <source>
        <dbReference type="Proteomes" id="UP000050640"/>
    </source>
</evidence>
<dbReference type="Proteomes" id="UP000050640">
    <property type="component" value="Unplaced"/>
</dbReference>
<keyword evidence="1" id="KW-1185">Reference proteome</keyword>
<sequence length="76" mass="8800">MAYKNVFHYGDGYTTTYSSGYYAYQMRKSEKQRRISGSTVSRTTSILRAPTATYTSLRSEKPPFPHQFVFICKVKI</sequence>